<sequence length="120" mass="13146">MISAIPSSCFPRCSSVGMTECFSHGIPSSLLESTRPCPRSDTETEAMVREAMESLVLVFSKSRKAFGAALLMKPHLKSILLCVAVMFLENHMFEASVVDTPGRGRERLFSLQIYVSASQA</sequence>
<evidence type="ECO:0000313" key="1">
    <source>
        <dbReference type="EMBL" id="KAF6505955.1"/>
    </source>
</evidence>
<dbReference type="Proteomes" id="UP000593571">
    <property type="component" value="Unassembled WGS sequence"/>
</dbReference>
<reference evidence="1 2" key="1">
    <citation type="journal article" date="2020" name="Nature">
        <title>Six reference-quality genomes reveal evolution of bat adaptations.</title>
        <authorList>
            <person name="Jebb D."/>
            <person name="Huang Z."/>
            <person name="Pippel M."/>
            <person name="Hughes G.M."/>
            <person name="Lavrichenko K."/>
            <person name="Devanna P."/>
            <person name="Winkler S."/>
            <person name="Jermiin L.S."/>
            <person name="Skirmuntt E.C."/>
            <person name="Katzourakis A."/>
            <person name="Burkitt-Gray L."/>
            <person name="Ray D.A."/>
            <person name="Sullivan K.A.M."/>
            <person name="Roscito J.G."/>
            <person name="Kirilenko B.M."/>
            <person name="Davalos L.M."/>
            <person name="Corthals A.P."/>
            <person name="Power M.L."/>
            <person name="Jones G."/>
            <person name="Ransome R.D."/>
            <person name="Dechmann D.K.N."/>
            <person name="Locatelli A.G."/>
            <person name="Puechmaille S.J."/>
            <person name="Fedrigo O."/>
            <person name="Jarvis E.D."/>
            <person name="Hiller M."/>
            <person name="Vernes S.C."/>
            <person name="Myers E.W."/>
            <person name="Teeling E.C."/>
        </authorList>
    </citation>
    <scope>NUCLEOTIDE SEQUENCE [LARGE SCALE GENOMIC DNA]</scope>
    <source>
        <strain evidence="1">MRouAeg1</strain>
        <tissue evidence="1">Muscle</tissue>
    </source>
</reference>
<evidence type="ECO:0000313" key="2">
    <source>
        <dbReference type="Proteomes" id="UP000593571"/>
    </source>
</evidence>
<dbReference type="AlphaFoldDB" id="A0A7J8KAR1"/>
<proteinExistence type="predicted"/>
<organism evidence="1 2">
    <name type="scientific">Rousettus aegyptiacus</name>
    <name type="common">Egyptian fruit bat</name>
    <name type="synonym">Pteropus aegyptiacus</name>
    <dbReference type="NCBI Taxonomy" id="9407"/>
    <lineage>
        <taxon>Eukaryota</taxon>
        <taxon>Metazoa</taxon>
        <taxon>Chordata</taxon>
        <taxon>Craniata</taxon>
        <taxon>Vertebrata</taxon>
        <taxon>Euteleostomi</taxon>
        <taxon>Mammalia</taxon>
        <taxon>Eutheria</taxon>
        <taxon>Laurasiatheria</taxon>
        <taxon>Chiroptera</taxon>
        <taxon>Yinpterochiroptera</taxon>
        <taxon>Pteropodoidea</taxon>
        <taxon>Pteropodidae</taxon>
        <taxon>Rousettinae</taxon>
        <taxon>Rousettus</taxon>
    </lineage>
</organism>
<keyword evidence="2" id="KW-1185">Reference proteome</keyword>
<name>A0A7J8KAR1_ROUAE</name>
<protein>
    <submittedName>
        <fullName evidence="1">Uncharacterized protein</fullName>
    </submittedName>
</protein>
<dbReference type="EMBL" id="JACASE010000001">
    <property type="protein sequence ID" value="KAF6505955.1"/>
    <property type="molecule type" value="Genomic_DNA"/>
</dbReference>
<comment type="caution">
    <text evidence="1">The sequence shown here is derived from an EMBL/GenBank/DDBJ whole genome shotgun (WGS) entry which is preliminary data.</text>
</comment>
<accession>A0A7J8KAR1</accession>
<gene>
    <name evidence="1" type="ORF">HJG63_007831</name>
</gene>